<dbReference type="EMBL" id="CP012672">
    <property type="protein sequence ID" value="AUX31035.1"/>
    <property type="molecule type" value="Genomic_DNA"/>
</dbReference>
<sequence>MPLDRQRAFVRLFRGKTYDSVWNWLKRLGVPRRDRSDILQDVFLAGYQSFPTYDPLRARPERWLNRITVHVAAHYRDRAHHRREELSSGQAPRRVADERPNAEEQIDAEQTRSLILSRLGSLQTEEQRILIEHDIEGLPMATIAEQHGIPLSTAYKWRTRAIASLRALIEEPCAERKRTRPPRTAESHGGQPAPRPAEAAGERGPAPRPAEAAGERGPAPRPANASRRAAPAARAARASAKRTAAPCRTPPSSAPLARRSGAEQAHAPAGA</sequence>
<dbReference type="AlphaFoldDB" id="A0A4P2QM33"/>
<dbReference type="InterPro" id="IPR036388">
    <property type="entry name" value="WH-like_DNA-bd_sf"/>
</dbReference>
<keyword evidence="5" id="KW-0804">Transcription</keyword>
<proteinExistence type="inferred from homology"/>
<dbReference type="Pfam" id="PF08281">
    <property type="entry name" value="Sigma70_r4_2"/>
    <property type="match status" value="1"/>
</dbReference>
<evidence type="ECO:0000256" key="2">
    <source>
        <dbReference type="ARBA" id="ARBA00023015"/>
    </source>
</evidence>
<keyword evidence="2" id="KW-0805">Transcription regulation</keyword>
<gene>
    <name evidence="9" type="ORF">SOCE836_031520</name>
</gene>
<feature type="region of interest" description="Disordered" evidence="6">
    <location>
        <begin position="173"/>
        <end position="271"/>
    </location>
</feature>
<dbReference type="Gene3D" id="1.10.10.10">
    <property type="entry name" value="Winged helix-like DNA-binding domain superfamily/Winged helix DNA-binding domain"/>
    <property type="match status" value="1"/>
</dbReference>
<dbReference type="Pfam" id="PF04542">
    <property type="entry name" value="Sigma70_r2"/>
    <property type="match status" value="1"/>
</dbReference>
<dbReference type="SUPFAM" id="SSF88946">
    <property type="entry name" value="Sigma2 domain of RNA polymerase sigma factors"/>
    <property type="match status" value="1"/>
</dbReference>
<evidence type="ECO:0000313" key="9">
    <source>
        <dbReference type="EMBL" id="AUX31035.1"/>
    </source>
</evidence>
<keyword evidence="3" id="KW-0731">Sigma factor</keyword>
<reference evidence="9 10" key="1">
    <citation type="submission" date="2015-09" db="EMBL/GenBank/DDBJ databases">
        <title>Sorangium comparison.</title>
        <authorList>
            <person name="Zaburannyi N."/>
            <person name="Bunk B."/>
            <person name="Overmann J."/>
            <person name="Mueller R."/>
        </authorList>
    </citation>
    <scope>NUCLEOTIDE SEQUENCE [LARGE SCALE GENOMIC DNA]</scope>
    <source>
        <strain evidence="9 10">So ce836</strain>
    </source>
</reference>
<protein>
    <submittedName>
        <fullName evidence="9">ECF family RNA polymerase sigma factor</fullName>
    </submittedName>
</protein>
<feature type="compositionally biased region" description="Low complexity" evidence="6">
    <location>
        <begin position="196"/>
        <end position="246"/>
    </location>
</feature>
<dbReference type="Proteomes" id="UP000295497">
    <property type="component" value="Chromosome"/>
</dbReference>
<dbReference type="InterPro" id="IPR007627">
    <property type="entry name" value="RNA_pol_sigma70_r2"/>
</dbReference>
<dbReference type="SUPFAM" id="SSF88659">
    <property type="entry name" value="Sigma3 and sigma4 domains of RNA polymerase sigma factors"/>
    <property type="match status" value="1"/>
</dbReference>
<dbReference type="InterPro" id="IPR013249">
    <property type="entry name" value="RNA_pol_sigma70_r4_t2"/>
</dbReference>
<dbReference type="RefSeq" id="WP_129574893.1">
    <property type="nucleotide sequence ID" value="NZ_CP012672.1"/>
</dbReference>
<evidence type="ECO:0000256" key="1">
    <source>
        <dbReference type="ARBA" id="ARBA00010641"/>
    </source>
</evidence>
<feature type="region of interest" description="Disordered" evidence="6">
    <location>
        <begin position="80"/>
        <end position="108"/>
    </location>
</feature>
<dbReference type="GO" id="GO:0006352">
    <property type="term" value="P:DNA-templated transcription initiation"/>
    <property type="evidence" value="ECO:0007669"/>
    <property type="project" value="InterPro"/>
</dbReference>
<evidence type="ECO:0000256" key="3">
    <source>
        <dbReference type="ARBA" id="ARBA00023082"/>
    </source>
</evidence>
<organism evidence="9 10">
    <name type="scientific">Sorangium cellulosum</name>
    <name type="common">Polyangium cellulosum</name>
    <dbReference type="NCBI Taxonomy" id="56"/>
    <lineage>
        <taxon>Bacteria</taxon>
        <taxon>Pseudomonadati</taxon>
        <taxon>Myxococcota</taxon>
        <taxon>Polyangia</taxon>
        <taxon>Polyangiales</taxon>
        <taxon>Polyangiaceae</taxon>
        <taxon>Sorangium</taxon>
    </lineage>
</organism>
<dbReference type="GO" id="GO:0016987">
    <property type="term" value="F:sigma factor activity"/>
    <property type="evidence" value="ECO:0007669"/>
    <property type="project" value="UniProtKB-KW"/>
</dbReference>
<dbReference type="GO" id="GO:0003677">
    <property type="term" value="F:DNA binding"/>
    <property type="evidence" value="ECO:0007669"/>
    <property type="project" value="UniProtKB-KW"/>
</dbReference>
<evidence type="ECO:0000256" key="5">
    <source>
        <dbReference type="ARBA" id="ARBA00023163"/>
    </source>
</evidence>
<dbReference type="InterPro" id="IPR013325">
    <property type="entry name" value="RNA_pol_sigma_r2"/>
</dbReference>
<dbReference type="InterPro" id="IPR013324">
    <property type="entry name" value="RNA_pol_sigma_r3/r4-like"/>
</dbReference>
<evidence type="ECO:0000256" key="6">
    <source>
        <dbReference type="SAM" id="MobiDB-lite"/>
    </source>
</evidence>
<dbReference type="PANTHER" id="PTHR43133">
    <property type="entry name" value="RNA POLYMERASE ECF-TYPE SIGMA FACTO"/>
    <property type="match status" value="1"/>
</dbReference>
<keyword evidence="4" id="KW-0238">DNA-binding</keyword>
<dbReference type="InterPro" id="IPR014284">
    <property type="entry name" value="RNA_pol_sigma-70_dom"/>
</dbReference>
<name>A0A4P2QM33_SORCE</name>
<dbReference type="Gene3D" id="1.10.1740.10">
    <property type="match status" value="1"/>
</dbReference>
<dbReference type="InterPro" id="IPR039425">
    <property type="entry name" value="RNA_pol_sigma-70-like"/>
</dbReference>
<dbReference type="NCBIfam" id="TIGR02937">
    <property type="entry name" value="sigma70-ECF"/>
    <property type="match status" value="1"/>
</dbReference>
<evidence type="ECO:0000259" key="7">
    <source>
        <dbReference type="Pfam" id="PF04542"/>
    </source>
</evidence>
<evidence type="ECO:0000256" key="4">
    <source>
        <dbReference type="ARBA" id="ARBA00023125"/>
    </source>
</evidence>
<feature type="domain" description="RNA polymerase sigma-70 region 2" evidence="7">
    <location>
        <begin position="18"/>
        <end position="78"/>
    </location>
</feature>
<accession>A0A4P2QM33</accession>
<evidence type="ECO:0000313" key="10">
    <source>
        <dbReference type="Proteomes" id="UP000295497"/>
    </source>
</evidence>
<comment type="similarity">
    <text evidence="1">Belongs to the sigma-70 factor family. ECF subfamily.</text>
</comment>
<feature type="domain" description="RNA polymerase sigma factor 70 region 4 type 2" evidence="8">
    <location>
        <begin position="114"/>
        <end position="164"/>
    </location>
</feature>
<evidence type="ECO:0000259" key="8">
    <source>
        <dbReference type="Pfam" id="PF08281"/>
    </source>
</evidence>
<dbReference type="PANTHER" id="PTHR43133:SF8">
    <property type="entry name" value="RNA POLYMERASE SIGMA FACTOR HI_1459-RELATED"/>
    <property type="match status" value="1"/>
</dbReference>